<dbReference type="Proteomes" id="UP000652761">
    <property type="component" value="Unassembled WGS sequence"/>
</dbReference>
<comment type="caution">
    <text evidence="1">The sequence shown here is derived from an EMBL/GenBank/DDBJ whole genome shotgun (WGS) entry which is preliminary data.</text>
</comment>
<dbReference type="EMBL" id="NMUH01000437">
    <property type="protein sequence ID" value="MQL79159.1"/>
    <property type="molecule type" value="Genomic_DNA"/>
</dbReference>
<sequence length="163" mass="17811">MRSLWMAQGDTAVHLFAAHIGIMLMQSPSEQNSVSGAKLQDRTSTPYVSLHSLPRNSAERAPLSSSPTAHRLLHLQLQPDDQMEVETVKWVAMENGMGPMEKDQLVVEPMEILVEAVEKDQSAVGAVEIEVENGREPLQKDQPAVQAFAQLTSSTLEVAPVVS</sequence>
<gene>
    <name evidence="1" type="ORF">Taro_011596</name>
</gene>
<organism evidence="1 2">
    <name type="scientific">Colocasia esculenta</name>
    <name type="common">Wild taro</name>
    <name type="synonym">Arum esculentum</name>
    <dbReference type="NCBI Taxonomy" id="4460"/>
    <lineage>
        <taxon>Eukaryota</taxon>
        <taxon>Viridiplantae</taxon>
        <taxon>Streptophyta</taxon>
        <taxon>Embryophyta</taxon>
        <taxon>Tracheophyta</taxon>
        <taxon>Spermatophyta</taxon>
        <taxon>Magnoliopsida</taxon>
        <taxon>Liliopsida</taxon>
        <taxon>Araceae</taxon>
        <taxon>Aroideae</taxon>
        <taxon>Colocasieae</taxon>
        <taxon>Colocasia</taxon>
    </lineage>
</organism>
<dbReference type="AlphaFoldDB" id="A0A843UGK0"/>
<keyword evidence="2" id="KW-1185">Reference proteome</keyword>
<evidence type="ECO:0000313" key="2">
    <source>
        <dbReference type="Proteomes" id="UP000652761"/>
    </source>
</evidence>
<name>A0A843UGK0_COLES</name>
<reference evidence="1" key="1">
    <citation type="submission" date="2017-07" db="EMBL/GenBank/DDBJ databases">
        <title>Taro Niue Genome Assembly and Annotation.</title>
        <authorList>
            <person name="Atibalentja N."/>
            <person name="Keating K."/>
            <person name="Fields C.J."/>
        </authorList>
    </citation>
    <scope>NUCLEOTIDE SEQUENCE</scope>
    <source>
        <strain evidence="1">Niue_2</strain>
        <tissue evidence="1">Leaf</tissue>
    </source>
</reference>
<proteinExistence type="predicted"/>
<protein>
    <submittedName>
        <fullName evidence="1">Uncharacterized protein</fullName>
    </submittedName>
</protein>
<accession>A0A843UGK0</accession>
<evidence type="ECO:0000313" key="1">
    <source>
        <dbReference type="EMBL" id="MQL79159.1"/>
    </source>
</evidence>